<dbReference type="AlphaFoldDB" id="A0A7I7Z2V5"/>
<evidence type="ECO:0000313" key="2">
    <source>
        <dbReference type="EMBL" id="BBZ47907.1"/>
    </source>
</evidence>
<name>A0A7I7Z2V5_9MYCO</name>
<evidence type="ECO:0000256" key="1">
    <source>
        <dbReference type="SAM" id="MobiDB-lite"/>
    </source>
</evidence>
<organism evidence="2 3">
    <name type="scientific">Mycobacterium parmense</name>
    <dbReference type="NCBI Taxonomy" id="185642"/>
    <lineage>
        <taxon>Bacteria</taxon>
        <taxon>Bacillati</taxon>
        <taxon>Actinomycetota</taxon>
        <taxon>Actinomycetes</taxon>
        <taxon>Mycobacteriales</taxon>
        <taxon>Mycobacteriaceae</taxon>
        <taxon>Mycobacterium</taxon>
        <taxon>Mycobacterium simiae complex</taxon>
    </lineage>
</organism>
<sequence>MTPRAPVHARKQFDVHWQASSTSADLGAVTRERLAGVGHTGEAAPRADRAMGERQNAIGRQITGYQLERAHGMTGDSVELYPVPGGDDRSRLVCGPDAMEPAGI</sequence>
<gene>
    <name evidence="2" type="ORF">MPRM_51880</name>
</gene>
<keyword evidence="3" id="KW-1185">Reference proteome</keyword>
<feature type="region of interest" description="Disordered" evidence="1">
    <location>
        <begin position="82"/>
        <end position="104"/>
    </location>
</feature>
<evidence type="ECO:0000313" key="3">
    <source>
        <dbReference type="Proteomes" id="UP000467105"/>
    </source>
</evidence>
<dbReference type="Proteomes" id="UP000467105">
    <property type="component" value="Chromosome"/>
</dbReference>
<accession>A0A7I7Z2V5</accession>
<proteinExistence type="predicted"/>
<reference evidence="2 3" key="1">
    <citation type="journal article" date="2019" name="Emerg. Microbes Infect.">
        <title>Comprehensive subspecies identification of 175 nontuberculous mycobacteria species based on 7547 genomic profiles.</title>
        <authorList>
            <person name="Matsumoto Y."/>
            <person name="Kinjo T."/>
            <person name="Motooka D."/>
            <person name="Nabeya D."/>
            <person name="Jung N."/>
            <person name="Uechi K."/>
            <person name="Horii T."/>
            <person name="Iida T."/>
            <person name="Fujita J."/>
            <person name="Nakamura S."/>
        </authorList>
    </citation>
    <scope>NUCLEOTIDE SEQUENCE [LARGE SCALE GENOMIC DNA]</scope>
    <source>
        <strain evidence="2 3">JCM 14742</strain>
    </source>
</reference>
<protein>
    <submittedName>
        <fullName evidence="2">Uncharacterized protein</fullName>
    </submittedName>
</protein>
<dbReference type="EMBL" id="AP022614">
    <property type="protein sequence ID" value="BBZ47907.1"/>
    <property type="molecule type" value="Genomic_DNA"/>
</dbReference>